<accession>A0A8S5SVJ5</accession>
<evidence type="ECO:0000313" key="1">
    <source>
        <dbReference type="EMBL" id="DAF54727.1"/>
    </source>
</evidence>
<sequence length="202" mass="22470">MMNNFLNGMFGKVGSGMCRLSMNGGIAVKTSNGYKSYNVKTGKLTNCSNFVFDIGEEFFFVIPTNKVEKGDIILVNNKPKCVIESDKTKITVINYEDSTVETILPERHVFMGNTYFYGKIVSMFGSDILKGKKGTHNIFKYMMLSQMMKGENNSSGMLNGNSGGMSAMLPFMMMGGNMGEMFDGMFDFDTDNDTDLEEEEEA</sequence>
<proteinExistence type="predicted"/>
<reference evidence="1" key="1">
    <citation type="journal article" date="2021" name="Proc. Natl. Acad. Sci. U.S.A.">
        <title>A Catalog of Tens of Thousands of Viruses from Human Metagenomes Reveals Hidden Associations with Chronic Diseases.</title>
        <authorList>
            <person name="Tisza M.J."/>
            <person name="Buck C.B."/>
        </authorList>
    </citation>
    <scope>NUCLEOTIDE SEQUENCE</scope>
    <source>
        <strain evidence="1">CtqPo10</strain>
    </source>
</reference>
<organism evidence="1">
    <name type="scientific">Siphoviridae sp. ctqPo10</name>
    <dbReference type="NCBI Taxonomy" id="2827948"/>
    <lineage>
        <taxon>Viruses</taxon>
        <taxon>Duplodnaviria</taxon>
        <taxon>Heunggongvirae</taxon>
        <taxon>Uroviricota</taxon>
        <taxon>Caudoviricetes</taxon>
    </lineage>
</organism>
<name>A0A8S5SVJ5_9CAUD</name>
<dbReference type="EMBL" id="BK032682">
    <property type="protein sequence ID" value="DAF54727.1"/>
    <property type="molecule type" value="Genomic_DNA"/>
</dbReference>
<protein>
    <submittedName>
        <fullName evidence="1">Uncharacterized protein</fullName>
    </submittedName>
</protein>